<sequence length="310" mass="36046">MEPIQKSLKRWMKNHKQFQQRLDHMKREVLQDDDVKALISAHPSLTKEAIEKQLIKFYEYQSQSKNCEKCPSREACINILQGYTPEAKVEGTELKLTYNKCYREINHEQKRKQESLVSSLHMPREILEARLERLDLKDTDRGAAVEKTIQYLEGIKEELPGKGLYFHGPFGVGKTYFLGVIANELSKKNISSMLIYMPEFVREMKASIKDDSMNSKVDAFKKSPVLLLDDIGAESQSAWFRDEILGSILQYRMMERLPVFFTSNYSLKELEKVLMTSNRGDVDQVKAQRITERIRQLSEIVTVEGRNRRG</sequence>
<evidence type="ECO:0000259" key="1">
    <source>
        <dbReference type="SMART" id="SM00382"/>
    </source>
</evidence>
<dbReference type="Pfam" id="PF07319">
    <property type="entry name" value="DnaI_N"/>
    <property type="match status" value="1"/>
</dbReference>
<dbReference type="CDD" id="cd00009">
    <property type="entry name" value="AAA"/>
    <property type="match status" value="1"/>
</dbReference>
<dbReference type="RefSeq" id="WP_204707334.1">
    <property type="nucleotide sequence ID" value="NZ_JBHSZV010000014.1"/>
</dbReference>
<organism evidence="2 3">
    <name type="scientific">Halobacillus seohaensis</name>
    <dbReference type="NCBI Taxonomy" id="447421"/>
    <lineage>
        <taxon>Bacteria</taxon>
        <taxon>Bacillati</taxon>
        <taxon>Bacillota</taxon>
        <taxon>Bacilli</taxon>
        <taxon>Bacillales</taxon>
        <taxon>Bacillaceae</taxon>
        <taxon>Halobacillus</taxon>
    </lineage>
</organism>
<dbReference type="InterPro" id="IPR003593">
    <property type="entry name" value="AAA+_ATPase"/>
</dbReference>
<dbReference type="InterPro" id="IPR002611">
    <property type="entry name" value="IstB_ATP-bd"/>
</dbReference>
<gene>
    <name evidence="2" type="primary">dnaI</name>
    <name evidence="2" type="ORF">ACFQIC_06785</name>
</gene>
<dbReference type="EMBL" id="JBHSZV010000014">
    <property type="protein sequence ID" value="MFC7061566.1"/>
    <property type="molecule type" value="Genomic_DNA"/>
</dbReference>
<dbReference type="Proteomes" id="UP001596410">
    <property type="component" value="Unassembled WGS sequence"/>
</dbReference>
<accession>A0ABW2EJ68</accession>
<comment type="caution">
    <text evidence="2">The sequence shown here is derived from an EMBL/GenBank/DDBJ whole genome shotgun (WGS) entry which is preliminary data.</text>
</comment>
<dbReference type="SUPFAM" id="SSF52540">
    <property type="entry name" value="P-loop containing nucleoside triphosphate hydrolases"/>
    <property type="match status" value="1"/>
</dbReference>
<reference evidence="3" key="1">
    <citation type="journal article" date="2019" name="Int. J. Syst. Evol. Microbiol.">
        <title>The Global Catalogue of Microorganisms (GCM) 10K type strain sequencing project: providing services to taxonomists for standard genome sequencing and annotation.</title>
        <authorList>
            <consortium name="The Broad Institute Genomics Platform"/>
            <consortium name="The Broad Institute Genome Sequencing Center for Infectious Disease"/>
            <person name="Wu L."/>
            <person name="Ma J."/>
        </authorList>
    </citation>
    <scope>NUCLEOTIDE SEQUENCE [LARGE SCALE GENOMIC DNA]</scope>
    <source>
        <strain evidence="3">CGMCC 4.1621</strain>
    </source>
</reference>
<feature type="domain" description="AAA+ ATPase" evidence="1">
    <location>
        <begin position="160"/>
        <end position="291"/>
    </location>
</feature>
<dbReference type="SMART" id="SM00382">
    <property type="entry name" value="AAA"/>
    <property type="match status" value="1"/>
</dbReference>
<name>A0ABW2EJ68_9BACI</name>
<dbReference type="PANTHER" id="PTHR30050">
    <property type="entry name" value="CHROMOSOMAL REPLICATION INITIATOR PROTEIN DNAA"/>
    <property type="match status" value="1"/>
</dbReference>
<proteinExistence type="predicted"/>
<keyword evidence="3" id="KW-1185">Reference proteome</keyword>
<protein>
    <submittedName>
        <fullName evidence="2">Primosomal protein DnaI</fullName>
    </submittedName>
</protein>
<dbReference type="NCBIfam" id="NF006505">
    <property type="entry name" value="PRK08939.1"/>
    <property type="match status" value="1"/>
</dbReference>
<dbReference type="InterPro" id="IPR027417">
    <property type="entry name" value="P-loop_NTPase"/>
</dbReference>
<dbReference type="Gene3D" id="3.40.50.300">
    <property type="entry name" value="P-loop containing nucleotide triphosphate hydrolases"/>
    <property type="match status" value="1"/>
</dbReference>
<dbReference type="InterPro" id="IPR009928">
    <property type="entry name" value="DnaI_N"/>
</dbReference>
<evidence type="ECO:0000313" key="2">
    <source>
        <dbReference type="EMBL" id="MFC7061566.1"/>
    </source>
</evidence>
<dbReference type="Pfam" id="PF01695">
    <property type="entry name" value="IstB_IS21"/>
    <property type="match status" value="1"/>
</dbReference>
<dbReference type="PANTHER" id="PTHR30050:SF8">
    <property type="entry name" value="PRIMOSOMAL PROTEIN DNAI"/>
    <property type="match status" value="1"/>
</dbReference>
<evidence type="ECO:0000313" key="3">
    <source>
        <dbReference type="Proteomes" id="UP001596410"/>
    </source>
</evidence>